<protein>
    <submittedName>
        <fullName evidence="6">AraC family transcriptional regulator</fullName>
    </submittedName>
</protein>
<evidence type="ECO:0000313" key="6">
    <source>
        <dbReference type="EMBL" id="KAA8823027.1"/>
    </source>
</evidence>
<dbReference type="SUPFAM" id="SSF46689">
    <property type="entry name" value="Homeodomain-like"/>
    <property type="match status" value="2"/>
</dbReference>
<evidence type="ECO:0000259" key="5">
    <source>
        <dbReference type="PROSITE" id="PS01124"/>
    </source>
</evidence>
<dbReference type="InterPro" id="IPR009057">
    <property type="entry name" value="Homeodomain-like_sf"/>
</dbReference>
<feature type="compositionally biased region" description="Basic and acidic residues" evidence="4">
    <location>
        <begin position="180"/>
        <end position="205"/>
    </location>
</feature>
<sequence>MTPVEHHVDAAVSHYFVYVPSRNAMRMFLYPTRIGLYRYLKGYWLNRGSFDSFILMAIYNGTFVFTVNGRRSVARTGDLVLLDCHAPNVYQAKAETDCTLLWMHFDGRLARDFFNAIHSDLGDVITLRRATYAISRLRMVYDTFAEERKVNEARMSLIITEVLTECLTDGVSAGSPSAFEDNRRPGTEPTDVRTGENAWRNDKRGSSYNQHAIEETLSYIATHLSEPLPVSQLAAMALMSEYYYIRVFRQVTGYTPHTYIVNARMHAAKYMLLTGDATLKEICAACGFSSTSAFCAAFRKRFGVTPLTFRAAAKTSAMPESDESRAHPARNRTPHHRPR</sequence>
<dbReference type="InterPro" id="IPR018062">
    <property type="entry name" value="HTH_AraC-typ_CS"/>
</dbReference>
<keyword evidence="3" id="KW-0804">Transcription</keyword>
<dbReference type="InterPro" id="IPR003313">
    <property type="entry name" value="AraC-bd"/>
</dbReference>
<dbReference type="AlphaFoldDB" id="A0A5J5E1I3"/>
<reference evidence="6 7" key="1">
    <citation type="journal article" date="2019" name="Syst. Appl. Microbiol.">
        <title>Characterization of Bifidobacterium species in feaces of the Egyptian fruit bat: Description of B. vespertilionis sp. nov. and B. rousetti sp. nov.</title>
        <authorList>
            <person name="Modesto M."/>
            <person name="Satti M."/>
            <person name="Watanabe K."/>
            <person name="Puglisi E."/>
            <person name="Morelli L."/>
            <person name="Huang C.-H."/>
            <person name="Liou J.-S."/>
            <person name="Miyashita M."/>
            <person name="Tamura T."/>
            <person name="Saito S."/>
            <person name="Mori K."/>
            <person name="Huang L."/>
            <person name="Sciavilla P."/>
            <person name="Sandri C."/>
            <person name="Spiezio C."/>
            <person name="Vitali F."/>
            <person name="Cavalieri D."/>
            <person name="Perpetuini G."/>
            <person name="Tofalo R."/>
            <person name="Bonetti A."/>
            <person name="Arita M."/>
            <person name="Mattarelli P."/>
        </authorList>
    </citation>
    <scope>NUCLEOTIDE SEQUENCE [LARGE SCALE GENOMIC DNA]</scope>
    <source>
        <strain evidence="6 7">RST19</strain>
    </source>
</reference>
<gene>
    <name evidence="6" type="ORF">EMO92_10575</name>
</gene>
<dbReference type="PRINTS" id="PR00032">
    <property type="entry name" value="HTHARAC"/>
</dbReference>
<dbReference type="InterPro" id="IPR018060">
    <property type="entry name" value="HTH_AraC"/>
</dbReference>
<dbReference type="RefSeq" id="WP_150336047.1">
    <property type="nucleotide sequence ID" value="NZ_RZUG01000029.1"/>
</dbReference>
<accession>A0A5J5E1I3</accession>
<feature type="region of interest" description="Disordered" evidence="4">
    <location>
        <begin position="174"/>
        <end position="205"/>
    </location>
</feature>
<feature type="domain" description="HTH araC/xylS-type" evidence="5">
    <location>
        <begin position="214"/>
        <end position="312"/>
    </location>
</feature>
<dbReference type="GO" id="GO:0043565">
    <property type="term" value="F:sequence-specific DNA binding"/>
    <property type="evidence" value="ECO:0007669"/>
    <property type="project" value="InterPro"/>
</dbReference>
<dbReference type="InterPro" id="IPR037923">
    <property type="entry name" value="HTH-like"/>
</dbReference>
<comment type="caution">
    <text evidence="6">The sequence shown here is derived from an EMBL/GenBank/DDBJ whole genome shotgun (WGS) entry which is preliminary data.</text>
</comment>
<keyword evidence="1" id="KW-0805">Transcription regulation</keyword>
<dbReference type="SUPFAM" id="SSF51215">
    <property type="entry name" value="Regulatory protein AraC"/>
    <property type="match status" value="1"/>
</dbReference>
<dbReference type="InterPro" id="IPR020449">
    <property type="entry name" value="Tscrpt_reg_AraC-type_HTH"/>
</dbReference>
<dbReference type="PROSITE" id="PS00041">
    <property type="entry name" value="HTH_ARAC_FAMILY_1"/>
    <property type="match status" value="1"/>
</dbReference>
<dbReference type="PROSITE" id="PS01124">
    <property type="entry name" value="HTH_ARAC_FAMILY_2"/>
    <property type="match status" value="1"/>
</dbReference>
<dbReference type="SMART" id="SM00342">
    <property type="entry name" value="HTH_ARAC"/>
    <property type="match status" value="1"/>
</dbReference>
<dbReference type="GO" id="GO:0003700">
    <property type="term" value="F:DNA-binding transcription factor activity"/>
    <property type="evidence" value="ECO:0007669"/>
    <property type="project" value="InterPro"/>
</dbReference>
<dbReference type="Gene3D" id="1.10.10.60">
    <property type="entry name" value="Homeodomain-like"/>
    <property type="match status" value="2"/>
</dbReference>
<proteinExistence type="predicted"/>
<name>A0A5J5E1I3_9BIFI</name>
<dbReference type="Pfam" id="PF12833">
    <property type="entry name" value="HTH_18"/>
    <property type="match status" value="1"/>
</dbReference>
<dbReference type="PANTHER" id="PTHR43280:SF28">
    <property type="entry name" value="HTH-TYPE TRANSCRIPTIONAL ACTIVATOR RHAS"/>
    <property type="match status" value="1"/>
</dbReference>
<feature type="compositionally biased region" description="Basic residues" evidence="4">
    <location>
        <begin position="327"/>
        <end position="339"/>
    </location>
</feature>
<dbReference type="Proteomes" id="UP000326251">
    <property type="component" value="Unassembled WGS sequence"/>
</dbReference>
<evidence type="ECO:0000256" key="4">
    <source>
        <dbReference type="SAM" id="MobiDB-lite"/>
    </source>
</evidence>
<keyword evidence="2" id="KW-0238">DNA-binding</keyword>
<dbReference type="EMBL" id="RZUG01000029">
    <property type="protein sequence ID" value="KAA8823027.1"/>
    <property type="molecule type" value="Genomic_DNA"/>
</dbReference>
<evidence type="ECO:0000256" key="1">
    <source>
        <dbReference type="ARBA" id="ARBA00023015"/>
    </source>
</evidence>
<dbReference type="PANTHER" id="PTHR43280">
    <property type="entry name" value="ARAC-FAMILY TRANSCRIPTIONAL REGULATOR"/>
    <property type="match status" value="1"/>
</dbReference>
<evidence type="ECO:0000256" key="3">
    <source>
        <dbReference type="ARBA" id="ARBA00023163"/>
    </source>
</evidence>
<evidence type="ECO:0000313" key="7">
    <source>
        <dbReference type="Proteomes" id="UP000326251"/>
    </source>
</evidence>
<dbReference type="Pfam" id="PF02311">
    <property type="entry name" value="AraC_binding"/>
    <property type="match status" value="1"/>
</dbReference>
<organism evidence="6 7">
    <name type="scientific">Bifidobacterium reuteri</name>
    <dbReference type="NCBI Taxonomy" id="983706"/>
    <lineage>
        <taxon>Bacteria</taxon>
        <taxon>Bacillati</taxon>
        <taxon>Actinomycetota</taxon>
        <taxon>Actinomycetes</taxon>
        <taxon>Bifidobacteriales</taxon>
        <taxon>Bifidobacteriaceae</taxon>
        <taxon>Bifidobacterium</taxon>
    </lineage>
</organism>
<feature type="region of interest" description="Disordered" evidence="4">
    <location>
        <begin position="315"/>
        <end position="339"/>
    </location>
</feature>
<evidence type="ECO:0000256" key="2">
    <source>
        <dbReference type="ARBA" id="ARBA00023125"/>
    </source>
</evidence>